<evidence type="ECO:0000313" key="13">
    <source>
        <dbReference type="Proteomes" id="UP000007015"/>
    </source>
</evidence>
<dbReference type="Pfam" id="PF03110">
    <property type="entry name" value="SBP"/>
    <property type="match status" value="1"/>
</dbReference>
<dbReference type="GO" id="GO:0003677">
    <property type="term" value="F:DNA binding"/>
    <property type="evidence" value="ECO:0007669"/>
    <property type="project" value="UniProtKB-KW"/>
</dbReference>
<name>A2YWW1_ORYSI</name>
<evidence type="ECO:0000256" key="9">
    <source>
        <dbReference type="PROSITE-ProRule" id="PRU00470"/>
    </source>
</evidence>
<feature type="region of interest" description="Disordered" evidence="10">
    <location>
        <begin position="49"/>
        <end position="115"/>
    </location>
</feature>
<keyword evidence="5" id="KW-0805">Transcription regulation</keyword>
<dbReference type="Gramene" id="BGIOSGA026705-TA">
    <property type="protein sequence ID" value="BGIOSGA026705-PA"/>
    <property type="gene ID" value="BGIOSGA026705"/>
</dbReference>
<dbReference type="PANTHER" id="PTHR31251:SF226">
    <property type="entry name" value="SQUAMOSA PROMOTER-BINDING-LIKE PROTEIN 6"/>
    <property type="match status" value="1"/>
</dbReference>
<dbReference type="STRING" id="39946.A2YWW1"/>
<feature type="compositionally biased region" description="Polar residues" evidence="10">
    <location>
        <begin position="385"/>
        <end position="400"/>
    </location>
</feature>
<sequence>MEMASGGGAAAAAGGGVGGSGGGGGGGDEHRQLHGLKFGKKIYFEDAAAAAGGGGTGSGSGSASAAPPSSSSKAAGGGRGGGGKNKGKGVAAAAPPPPPPPPRVPGGGVRRGSERDQELLLPPQGALKDEGKFHLLPEFDQGKRSCRRRLAGHNERRRRPQTPLASRYGRLAASVGEEHRRFRSFTLDFSYPRVPSSVRNAWPAIQPGDRISGGIQWHRNVAPHGHSSAVAGYGANTYSGQGSSSSGPPVFAGPNLPPGGCLAGVGAATDSSCALSLLSTQPWDTTTHSAAASHNQAAAMSTTTSFDGNPVAPSAMAGSYMAPSPWTGSRGHEGGGRSVAHQLPHEVSLDEVHPGPSHHAHFSGELELALQGNGPAPAPRIDPGSGSTFDQTSNTMDWSL</sequence>
<feature type="region of interest" description="Disordered" evidence="10">
    <location>
        <begin position="370"/>
        <end position="400"/>
    </location>
</feature>
<evidence type="ECO:0000256" key="6">
    <source>
        <dbReference type="ARBA" id="ARBA00023125"/>
    </source>
</evidence>
<dbReference type="InterPro" id="IPR044817">
    <property type="entry name" value="SBP-like"/>
</dbReference>
<dbReference type="AlphaFoldDB" id="A2YWW1"/>
<keyword evidence="13" id="KW-1185">Reference proteome</keyword>
<organism evidence="12 13">
    <name type="scientific">Oryza sativa subsp. indica</name>
    <name type="common">Rice</name>
    <dbReference type="NCBI Taxonomy" id="39946"/>
    <lineage>
        <taxon>Eukaryota</taxon>
        <taxon>Viridiplantae</taxon>
        <taxon>Streptophyta</taxon>
        <taxon>Embryophyta</taxon>
        <taxon>Tracheophyta</taxon>
        <taxon>Spermatophyta</taxon>
        <taxon>Magnoliopsida</taxon>
        <taxon>Liliopsida</taxon>
        <taxon>Poales</taxon>
        <taxon>Poaceae</taxon>
        <taxon>BOP clade</taxon>
        <taxon>Oryzoideae</taxon>
        <taxon>Oryzeae</taxon>
        <taxon>Oryzinae</taxon>
        <taxon>Oryza</taxon>
        <taxon>Oryza sativa</taxon>
    </lineage>
</organism>
<dbReference type="PROSITE" id="PS51141">
    <property type="entry name" value="ZF_SBP"/>
    <property type="match status" value="1"/>
</dbReference>
<feature type="compositionally biased region" description="Gly residues" evidence="10">
    <location>
        <begin position="51"/>
        <end position="60"/>
    </location>
</feature>
<dbReference type="OMA" id="PWDTTTH"/>
<dbReference type="EMBL" id="CM000133">
    <property type="protein sequence ID" value="EAZ07572.1"/>
    <property type="molecule type" value="Genomic_DNA"/>
</dbReference>
<dbReference type="HOGENOM" id="CLU_057950_1_0_1"/>
<keyword evidence="2" id="KW-0479">Metal-binding</keyword>
<evidence type="ECO:0000256" key="10">
    <source>
        <dbReference type="SAM" id="MobiDB-lite"/>
    </source>
</evidence>
<dbReference type="PANTHER" id="PTHR31251">
    <property type="entry name" value="SQUAMOSA PROMOTER-BINDING-LIKE PROTEIN 4"/>
    <property type="match status" value="1"/>
</dbReference>
<evidence type="ECO:0000256" key="5">
    <source>
        <dbReference type="ARBA" id="ARBA00023015"/>
    </source>
</evidence>
<dbReference type="Proteomes" id="UP000007015">
    <property type="component" value="Chromosome 8"/>
</dbReference>
<feature type="compositionally biased region" description="Low complexity" evidence="10">
    <location>
        <begin position="61"/>
        <end position="74"/>
    </location>
</feature>
<evidence type="ECO:0000313" key="12">
    <source>
        <dbReference type="EMBL" id="EAZ07572.1"/>
    </source>
</evidence>
<dbReference type="GO" id="GO:0005634">
    <property type="term" value="C:nucleus"/>
    <property type="evidence" value="ECO:0007669"/>
    <property type="project" value="UniProtKB-SubCell"/>
</dbReference>
<evidence type="ECO:0000256" key="1">
    <source>
        <dbReference type="ARBA" id="ARBA00004123"/>
    </source>
</evidence>
<protein>
    <recommendedName>
        <fullName evidence="11">SBP-type domain-containing protein</fullName>
    </recommendedName>
</protein>
<reference evidence="12 13" key="1">
    <citation type="journal article" date="2005" name="PLoS Biol.">
        <title>The genomes of Oryza sativa: a history of duplications.</title>
        <authorList>
            <person name="Yu J."/>
            <person name="Wang J."/>
            <person name="Lin W."/>
            <person name="Li S."/>
            <person name="Li H."/>
            <person name="Zhou J."/>
            <person name="Ni P."/>
            <person name="Dong W."/>
            <person name="Hu S."/>
            <person name="Zeng C."/>
            <person name="Zhang J."/>
            <person name="Zhang Y."/>
            <person name="Li R."/>
            <person name="Xu Z."/>
            <person name="Li S."/>
            <person name="Li X."/>
            <person name="Zheng H."/>
            <person name="Cong L."/>
            <person name="Lin L."/>
            <person name="Yin J."/>
            <person name="Geng J."/>
            <person name="Li G."/>
            <person name="Shi J."/>
            <person name="Liu J."/>
            <person name="Lv H."/>
            <person name="Li J."/>
            <person name="Wang J."/>
            <person name="Deng Y."/>
            <person name="Ran L."/>
            <person name="Shi X."/>
            <person name="Wang X."/>
            <person name="Wu Q."/>
            <person name="Li C."/>
            <person name="Ren X."/>
            <person name="Wang J."/>
            <person name="Wang X."/>
            <person name="Li D."/>
            <person name="Liu D."/>
            <person name="Zhang X."/>
            <person name="Ji Z."/>
            <person name="Zhao W."/>
            <person name="Sun Y."/>
            <person name="Zhang Z."/>
            <person name="Bao J."/>
            <person name="Han Y."/>
            <person name="Dong L."/>
            <person name="Ji J."/>
            <person name="Chen P."/>
            <person name="Wu S."/>
            <person name="Liu J."/>
            <person name="Xiao Y."/>
            <person name="Bu D."/>
            <person name="Tan J."/>
            <person name="Yang L."/>
            <person name="Ye C."/>
            <person name="Zhang J."/>
            <person name="Xu J."/>
            <person name="Zhou Y."/>
            <person name="Yu Y."/>
            <person name="Zhang B."/>
            <person name="Zhuang S."/>
            <person name="Wei H."/>
            <person name="Liu B."/>
            <person name="Lei M."/>
            <person name="Yu H."/>
            <person name="Li Y."/>
            <person name="Xu H."/>
            <person name="Wei S."/>
            <person name="He X."/>
            <person name="Fang L."/>
            <person name="Zhang Z."/>
            <person name="Zhang Y."/>
            <person name="Huang X."/>
            <person name="Su Z."/>
            <person name="Tong W."/>
            <person name="Li J."/>
            <person name="Tong Z."/>
            <person name="Li S."/>
            <person name="Ye J."/>
            <person name="Wang L."/>
            <person name="Fang L."/>
            <person name="Lei T."/>
            <person name="Chen C."/>
            <person name="Chen H."/>
            <person name="Xu Z."/>
            <person name="Li H."/>
            <person name="Huang H."/>
            <person name="Zhang F."/>
            <person name="Xu H."/>
            <person name="Li N."/>
            <person name="Zhao C."/>
            <person name="Li S."/>
            <person name="Dong L."/>
            <person name="Huang Y."/>
            <person name="Li L."/>
            <person name="Xi Y."/>
            <person name="Qi Q."/>
            <person name="Li W."/>
            <person name="Zhang B."/>
            <person name="Hu W."/>
            <person name="Zhang Y."/>
            <person name="Tian X."/>
            <person name="Jiao Y."/>
            <person name="Liang X."/>
            <person name="Jin J."/>
            <person name="Gao L."/>
            <person name="Zheng W."/>
            <person name="Hao B."/>
            <person name="Liu S."/>
            <person name="Wang W."/>
            <person name="Yuan L."/>
            <person name="Cao M."/>
            <person name="McDermott J."/>
            <person name="Samudrala R."/>
            <person name="Wang J."/>
            <person name="Wong G.K."/>
            <person name="Yang H."/>
        </authorList>
    </citation>
    <scope>NUCLEOTIDE SEQUENCE [LARGE SCALE GENOMIC DNA]</scope>
    <source>
        <strain evidence="13">cv. 93-11</strain>
    </source>
</reference>
<dbReference type="InterPro" id="IPR036893">
    <property type="entry name" value="SBP_sf"/>
</dbReference>
<proteinExistence type="predicted"/>
<feature type="region of interest" description="Disordered" evidence="10">
    <location>
        <begin position="1"/>
        <end position="33"/>
    </location>
</feature>
<feature type="compositionally biased region" description="Gly residues" evidence="10">
    <location>
        <begin position="75"/>
        <end position="84"/>
    </location>
</feature>
<evidence type="ECO:0000256" key="8">
    <source>
        <dbReference type="ARBA" id="ARBA00023242"/>
    </source>
</evidence>
<keyword evidence="7" id="KW-0804">Transcription</keyword>
<feature type="compositionally biased region" description="Pro residues" evidence="10">
    <location>
        <begin position="94"/>
        <end position="104"/>
    </location>
</feature>
<dbReference type="InterPro" id="IPR004333">
    <property type="entry name" value="SBP_dom"/>
</dbReference>
<evidence type="ECO:0000256" key="3">
    <source>
        <dbReference type="ARBA" id="ARBA00022771"/>
    </source>
</evidence>
<evidence type="ECO:0000259" key="11">
    <source>
        <dbReference type="PROSITE" id="PS51141"/>
    </source>
</evidence>
<evidence type="ECO:0000256" key="7">
    <source>
        <dbReference type="ARBA" id="ARBA00023163"/>
    </source>
</evidence>
<feature type="compositionally biased region" description="Gly residues" evidence="10">
    <location>
        <begin position="1"/>
        <end position="26"/>
    </location>
</feature>
<evidence type="ECO:0000256" key="4">
    <source>
        <dbReference type="ARBA" id="ARBA00022833"/>
    </source>
</evidence>
<keyword evidence="8" id="KW-0539">Nucleus</keyword>
<comment type="subcellular location">
    <subcellularLocation>
        <location evidence="1">Nucleus</location>
    </subcellularLocation>
</comment>
<evidence type="ECO:0000256" key="2">
    <source>
        <dbReference type="ARBA" id="ARBA00022723"/>
    </source>
</evidence>
<keyword evidence="4" id="KW-0862">Zinc</keyword>
<keyword evidence="3 9" id="KW-0863">Zinc-finger</keyword>
<keyword evidence="6" id="KW-0238">DNA-binding</keyword>
<gene>
    <name evidence="12" type="ORF">OsI_29824</name>
</gene>
<dbReference type="SUPFAM" id="SSF103612">
    <property type="entry name" value="SBT domain"/>
    <property type="match status" value="1"/>
</dbReference>
<accession>A2YWW1</accession>
<feature type="domain" description="SBP-type" evidence="11">
    <location>
        <begin position="131"/>
        <end position="160"/>
    </location>
</feature>
<dbReference type="GO" id="GO:0008270">
    <property type="term" value="F:zinc ion binding"/>
    <property type="evidence" value="ECO:0007669"/>
    <property type="project" value="UniProtKB-KW"/>
</dbReference>